<dbReference type="EMBL" id="JARXVE010000001">
    <property type="protein sequence ID" value="MDH6194265.1"/>
    <property type="molecule type" value="Genomic_DNA"/>
</dbReference>
<reference evidence="1 2" key="1">
    <citation type="submission" date="2023-04" db="EMBL/GenBank/DDBJ databases">
        <title>Forest soil microbial communities from Buena Vista Peninsula, Colon Province, Panama.</title>
        <authorList>
            <person name="Bouskill N."/>
        </authorList>
    </citation>
    <scope>NUCLEOTIDE SEQUENCE [LARGE SCALE GENOMIC DNA]</scope>
    <source>
        <strain evidence="1 2">AC80</strain>
    </source>
</reference>
<dbReference type="PIRSF" id="PIRSF008546">
    <property type="entry name" value="UCP008546"/>
    <property type="match status" value="1"/>
</dbReference>
<dbReference type="InterPro" id="IPR014937">
    <property type="entry name" value="DUF1810"/>
</dbReference>
<evidence type="ECO:0000313" key="1">
    <source>
        <dbReference type="EMBL" id="MDH6194265.1"/>
    </source>
</evidence>
<gene>
    <name evidence="1" type="ORF">M2272_000886</name>
</gene>
<dbReference type="Pfam" id="PF08837">
    <property type="entry name" value="DUF1810"/>
    <property type="match status" value="1"/>
</dbReference>
<accession>A0ABT6KU69</accession>
<dbReference type="Gene3D" id="1.25.40.380">
    <property type="entry name" value="Protein of unknown function DUF1810"/>
    <property type="match status" value="1"/>
</dbReference>
<sequence length="160" mass="18057">MVVCCVACGIFDHVVITGDPFDLRRFTEAQDGVYPTVLDELRSGRKRSHWIWYIFPQLRGLGHSATAHRYGISSRAEASAYLDHEVLGPRLRECTRLVAEIEDRSAEDIFGWPDCLKVRSSMTLFAVAARDNNAPDADFVAVLDRLYLGELDPRTTELLD</sequence>
<dbReference type="SUPFAM" id="SSF140736">
    <property type="entry name" value="Rv1873-like"/>
    <property type="match status" value="1"/>
</dbReference>
<comment type="caution">
    <text evidence="1">The sequence shown here is derived from an EMBL/GenBank/DDBJ whole genome shotgun (WGS) entry which is preliminary data.</text>
</comment>
<name>A0ABT6KU69_9MYCO</name>
<evidence type="ECO:0000313" key="2">
    <source>
        <dbReference type="Proteomes" id="UP001160130"/>
    </source>
</evidence>
<proteinExistence type="predicted"/>
<organism evidence="1 2">
    <name type="scientific">Mycolicibacterium frederiksbergense</name>
    <dbReference type="NCBI Taxonomy" id="117567"/>
    <lineage>
        <taxon>Bacteria</taxon>
        <taxon>Bacillati</taxon>
        <taxon>Actinomycetota</taxon>
        <taxon>Actinomycetes</taxon>
        <taxon>Mycobacteriales</taxon>
        <taxon>Mycobacteriaceae</taxon>
        <taxon>Mycolicibacterium</taxon>
    </lineage>
</organism>
<protein>
    <submittedName>
        <fullName evidence="1">Uncharacterized protein (DUF1810 family)</fullName>
    </submittedName>
</protein>
<dbReference type="InterPro" id="IPR036287">
    <property type="entry name" value="Rv1873-like_sf"/>
</dbReference>
<dbReference type="Proteomes" id="UP001160130">
    <property type="component" value="Unassembled WGS sequence"/>
</dbReference>
<keyword evidence="2" id="KW-1185">Reference proteome</keyword>